<dbReference type="RefSeq" id="WP_380204634.1">
    <property type="nucleotide sequence ID" value="NZ_JBHTEK010000001.1"/>
</dbReference>
<evidence type="ECO:0000256" key="4">
    <source>
        <dbReference type="ARBA" id="ARBA00022840"/>
    </source>
</evidence>
<evidence type="ECO:0000256" key="2">
    <source>
        <dbReference type="ARBA" id="ARBA00022801"/>
    </source>
</evidence>
<feature type="domain" description="UvrD-like helicase ATP-binding" evidence="5">
    <location>
        <begin position="64"/>
        <end position="136"/>
    </location>
</feature>
<evidence type="ECO:0000259" key="5">
    <source>
        <dbReference type="Pfam" id="PF00580"/>
    </source>
</evidence>
<name>A0ABW2UA68_9BACT</name>
<proteinExistence type="predicted"/>
<dbReference type="Gene3D" id="3.40.50.300">
    <property type="entry name" value="P-loop containing nucleotide triphosphate hydrolases"/>
    <property type="match status" value="2"/>
</dbReference>
<evidence type="ECO:0000256" key="1">
    <source>
        <dbReference type="ARBA" id="ARBA00022741"/>
    </source>
</evidence>
<protein>
    <submittedName>
        <fullName evidence="6">UvrD-helicase domain-containing protein</fullName>
    </submittedName>
</protein>
<dbReference type="Proteomes" id="UP001596513">
    <property type="component" value="Unassembled WGS sequence"/>
</dbReference>
<comment type="caution">
    <text evidence="6">The sequence shown here is derived from an EMBL/GenBank/DDBJ whole genome shotgun (WGS) entry which is preliminary data.</text>
</comment>
<dbReference type="InterPro" id="IPR027417">
    <property type="entry name" value="P-loop_NTPase"/>
</dbReference>
<dbReference type="InterPro" id="IPR014016">
    <property type="entry name" value="UvrD-like_ATP-bd"/>
</dbReference>
<keyword evidence="1" id="KW-0547">Nucleotide-binding</keyword>
<accession>A0ABW2UA68</accession>
<keyword evidence="2" id="KW-0378">Hydrolase</keyword>
<organism evidence="6 7">
    <name type="scientific">Hymenobacter humi</name>
    <dbReference type="NCBI Taxonomy" id="1411620"/>
    <lineage>
        <taxon>Bacteria</taxon>
        <taxon>Pseudomonadati</taxon>
        <taxon>Bacteroidota</taxon>
        <taxon>Cytophagia</taxon>
        <taxon>Cytophagales</taxon>
        <taxon>Hymenobacteraceae</taxon>
        <taxon>Hymenobacter</taxon>
    </lineage>
</organism>
<gene>
    <name evidence="6" type="ORF">ACFQT0_18485</name>
</gene>
<dbReference type="SUPFAM" id="SSF52540">
    <property type="entry name" value="P-loop containing nucleoside triphosphate hydrolases"/>
    <property type="match status" value="1"/>
</dbReference>
<dbReference type="EMBL" id="JBHTEK010000001">
    <property type="protein sequence ID" value="MFC7669115.1"/>
    <property type="molecule type" value="Genomic_DNA"/>
</dbReference>
<dbReference type="PANTHER" id="PTHR11070:SF67">
    <property type="entry name" value="DNA 3'-5' HELICASE"/>
    <property type="match status" value="1"/>
</dbReference>
<dbReference type="PANTHER" id="PTHR11070">
    <property type="entry name" value="UVRD / RECB / PCRA DNA HELICASE FAMILY MEMBER"/>
    <property type="match status" value="1"/>
</dbReference>
<dbReference type="InterPro" id="IPR000212">
    <property type="entry name" value="DNA_helicase_UvrD/REP"/>
</dbReference>
<evidence type="ECO:0000256" key="3">
    <source>
        <dbReference type="ARBA" id="ARBA00022806"/>
    </source>
</evidence>
<sequence>MVDVLEKLRESYLPDYLLLAAMQPYLFHASLLSELNKLVEQISMERNVVLISEFNRRIASIVLTEPVPFLYERLGERYEHILIDEFQDTSVLQWNNLLPLVENTLANGHSSLAVGDAKQAIYRWRGGEMEQILRLHQGNTAALVARAREEEMRELLRLRYETLDPVLEAKSLQVNYRSAREIVDFNNTFFEAVSIRHEALGLVGGIYDEHFGQQVPAAQDSTAQGHVELLFTQKDAPALRFDVAAGAYTQEPLPGHVPEAQLNYDESTCYLTLQLVEQALRDGYGLTDIAVLCRTRYASKIIAKFLKERGYPIISADSLALEFAEVVNLLVSILRVLHQPADTLARAEALLLVDKVVRGLAPTPARARHIAEIANDLHGKLFFDEPAGPGLRRAGRRNRQPGPLRAWPSACSTCLTFWAATAKATICSASSI</sequence>
<keyword evidence="4" id="KW-0067">ATP-binding</keyword>
<evidence type="ECO:0000313" key="7">
    <source>
        <dbReference type="Proteomes" id="UP001596513"/>
    </source>
</evidence>
<keyword evidence="7" id="KW-1185">Reference proteome</keyword>
<dbReference type="Pfam" id="PF00580">
    <property type="entry name" value="UvrD-helicase"/>
    <property type="match status" value="1"/>
</dbReference>
<reference evidence="7" key="1">
    <citation type="journal article" date="2019" name="Int. J. Syst. Evol. Microbiol.">
        <title>The Global Catalogue of Microorganisms (GCM) 10K type strain sequencing project: providing services to taxonomists for standard genome sequencing and annotation.</title>
        <authorList>
            <consortium name="The Broad Institute Genomics Platform"/>
            <consortium name="The Broad Institute Genome Sequencing Center for Infectious Disease"/>
            <person name="Wu L."/>
            <person name="Ma J."/>
        </authorList>
    </citation>
    <scope>NUCLEOTIDE SEQUENCE [LARGE SCALE GENOMIC DNA]</scope>
    <source>
        <strain evidence="7">JCM 19635</strain>
    </source>
</reference>
<evidence type="ECO:0000313" key="6">
    <source>
        <dbReference type="EMBL" id="MFC7669115.1"/>
    </source>
</evidence>
<keyword evidence="3" id="KW-0347">Helicase</keyword>